<evidence type="ECO:0000256" key="6">
    <source>
        <dbReference type="SAM" id="MobiDB-lite"/>
    </source>
</evidence>
<feature type="transmembrane region" description="Helical" evidence="7">
    <location>
        <begin position="222"/>
        <end position="240"/>
    </location>
</feature>
<feature type="transmembrane region" description="Helical" evidence="7">
    <location>
        <begin position="260"/>
        <end position="280"/>
    </location>
</feature>
<comment type="similarity">
    <text evidence="5">Belongs to the SAT4 family.</text>
</comment>
<feature type="region of interest" description="Disordered" evidence="6">
    <location>
        <begin position="375"/>
        <end position="398"/>
    </location>
</feature>
<name>A0AAN6PEL5_9PEZI</name>
<dbReference type="PANTHER" id="PTHR33048:SF42">
    <property type="entry name" value="INTEGRAL MEMBRANE PROTEIN"/>
    <property type="match status" value="1"/>
</dbReference>
<accession>A0AAN6PEL5</accession>
<evidence type="ECO:0000256" key="2">
    <source>
        <dbReference type="ARBA" id="ARBA00022692"/>
    </source>
</evidence>
<dbReference type="EMBL" id="MU854424">
    <property type="protein sequence ID" value="KAK4038623.1"/>
    <property type="molecule type" value="Genomic_DNA"/>
</dbReference>
<dbReference type="Proteomes" id="UP001303115">
    <property type="component" value="Unassembled WGS sequence"/>
</dbReference>
<gene>
    <name evidence="9" type="ORF">C8A01DRAFT_17337</name>
</gene>
<evidence type="ECO:0000256" key="5">
    <source>
        <dbReference type="ARBA" id="ARBA00038359"/>
    </source>
</evidence>
<feature type="transmembrane region" description="Helical" evidence="7">
    <location>
        <begin position="141"/>
        <end position="162"/>
    </location>
</feature>
<keyword evidence="3 7" id="KW-1133">Transmembrane helix</keyword>
<evidence type="ECO:0000256" key="1">
    <source>
        <dbReference type="ARBA" id="ARBA00004141"/>
    </source>
</evidence>
<dbReference type="InterPro" id="IPR052337">
    <property type="entry name" value="SAT4-like"/>
</dbReference>
<evidence type="ECO:0000256" key="7">
    <source>
        <dbReference type="SAM" id="Phobius"/>
    </source>
</evidence>
<dbReference type="AlphaFoldDB" id="A0AAN6PEL5"/>
<dbReference type="PANTHER" id="PTHR33048">
    <property type="entry name" value="PTH11-LIKE INTEGRAL MEMBRANE PROTEIN (AFU_ORTHOLOGUE AFUA_5G11245)"/>
    <property type="match status" value="1"/>
</dbReference>
<dbReference type="InterPro" id="IPR049326">
    <property type="entry name" value="Rhodopsin_dom_fungi"/>
</dbReference>
<keyword evidence="4 7" id="KW-0472">Membrane</keyword>
<organism evidence="9 10">
    <name type="scientific">Parachaetomium inaequale</name>
    <dbReference type="NCBI Taxonomy" id="2588326"/>
    <lineage>
        <taxon>Eukaryota</taxon>
        <taxon>Fungi</taxon>
        <taxon>Dikarya</taxon>
        <taxon>Ascomycota</taxon>
        <taxon>Pezizomycotina</taxon>
        <taxon>Sordariomycetes</taxon>
        <taxon>Sordariomycetidae</taxon>
        <taxon>Sordariales</taxon>
        <taxon>Chaetomiaceae</taxon>
        <taxon>Parachaetomium</taxon>
    </lineage>
</organism>
<evidence type="ECO:0000256" key="4">
    <source>
        <dbReference type="ARBA" id="ARBA00023136"/>
    </source>
</evidence>
<reference evidence="10" key="1">
    <citation type="journal article" date="2023" name="Mol. Phylogenet. Evol.">
        <title>Genome-scale phylogeny and comparative genomics of the fungal order Sordariales.</title>
        <authorList>
            <person name="Hensen N."/>
            <person name="Bonometti L."/>
            <person name="Westerberg I."/>
            <person name="Brannstrom I.O."/>
            <person name="Guillou S."/>
            <person name="Cros-Aarteil S."/>
            <person name="Calhoun S."/>
            <person name="Haridas S."/>
            <person name="Kuo A."/>
            <person name="Mondo S."/>
            <person name="Pangilinan J."/>
            <person name="Riley R."/>
            <person name="LaButti K."/>
            <person name="Andreopoulos B."/>
            <person name="Lipzen A."/>
            <person name="Chen C."/>
            <person name="Yan M."/>
            <person name="Daum C."/>
            <person name="Ng V."/>
            <person name="Clum A."/>
            <person name="Steindorff A."/>
            <person name="Ohm R.A."/>
            <person name="Martin F."/>
            <person name="Silar P."/>
            <person name="Natvig D.O."/>
            <person name="Lalanne C."/>
            <person name="Gautier V."/>
            <person name="Ament-Velasquez S.L."/>
            <person name="Kruys A."/>
            <person name="Hutchinson M.I."/>
            <person name="Powell A.J."/>
            <person name="Barry K."/>
            <person name="Miller A.N."/>
            <person name="Grigoriev I.V."/>
            <person name="Debuchy R."/>
            <person name="Gladieux P."/>
            <person name="Hiltunen Thoren M."/>
            <person name="Johannesson H."/>
        </authorList>
    </citation>
    <scope>NUCLEOTIDE SEQUENCE [LARGE SCALE GENOMIC DNA]</scope>
    <source>
        <strain evidence="10">CBS 284.82</strain>
    </source>
</reference>
<feature type="transmembrane region" description="Helical" evidence="7">
    <location>
        <begin position="101"/>
        <end position="121"/>
    </location>
</feature>
<comment type="caution">
    <text evidence="9">The sequence shown here is derived from an EMBL/GenBank/DDBJ whole genome shotgun (WGS) entry which is preliminary data.</text>
</comment>
<keyword evidence="2 7" id="KW-0812">Transmembrane</keyword>
<evidence type="ECO:0000259" key="8">
    <source>
        <dbReference type="Pfam" id="PF20684"/>
    </source>
</evidence>
<feature type="transmembrane region" description="Helical" evidence="7">
    <location>
        <begin position="190"/>
        <end position="210"/>
    </location>
</feature>
<feature type="transmembrane region" description="Helical" evidence="7">
    <location>
        <begin position="33"/>
        <end position="52"/>
    </location>
</feature>
<feature type="domain" description="Rhodopsin" evidence="8">
    <location>
        <begin position="48"/>
        <end position="285"/>
    </location>
</feature>
<evidence type="ECO:0000313" key="10">
    <source>
        <dbReference type="Proteomes" id="UP001303115"/>
    </source>
</evidence>
<comment type="subcellular location">
    <subcellularLocation>
        <location evidence="1">Membrane</location>
        <topology evidence="1">Multi-pass membrane protein</topology>
    </subcellularLocation>
</comment>
<evidence type="ECO:0000313" key="9">
    <source>
        <dbReference type="EMBL" id="KAK4038623.1"/>
    </source>
</evidence>
<feature type="transmembrane region" description="Helical" evidence="7">
    <location>
        <begin position="64"/>
        <end position="89"/>
    </location>
</feature>
<evidence type="ECO:0000256" key="3">
    <source>
        <dbReference type="ARBA" id="ARBA00022989"/>
    </source>
</evidence>
<proteinExistence type="inferred from homology"/>
<sequence>MAARNVTNTNNDGDPDSVFRLPPSTNFGPQINFTLWLLTALSSAFLALRVYCKFLRHRGLWWDDYLLIGSWLALVADCAFISACVNLGLGRPLTQFNPNNLGVFLLFSNVAGSFSILAVLWSKTSFAVTVLRISSGWVKALVWFIIITVNASLGIAIAITWAQCTPIEKVWHPHLGGECWPKGIQIRYNIFTAIYSGAMDIVLAVLPWKVIWTLTMNRKEKVGVMVAMSMGVFAGITSIIKITQLPSISNATFTESTTQLVILAAAESAITIIAASIPILRALVRDSRPPPGPAQFYHSMPDFTSSGSSSATTSTAMYAGGAAHHHHRTQSSLGGSSVRTAPGRMSWFSGLSLMMGWGGGECGGSSVTGVIDGRSVSGERSQRGSLSMDLPPTPPPGKIVTTEEVVVEFEERVYPAQGLEQWPAIGRAI</sequence>
<dbReference type="GO" id="GO:0016020">
    <property type="term" value="C:membrane"/>
    <property type="evidence" value="ECO:0007669"/>
    <property type="project" value="UniProtKB-SubCell"/>
</dbReference>
<dbReference type="Pfam" id="PF20684">
    <property type="entry name" value="Fung_rhodopsin"/>
    <property type="match status" value="1"/>
</dbReference>
<protein>
    <recommendedName>
        <fullName evidence="8">Rhodopsin domain-containing protein</fullName>
    </recommendedName>
</protein>
<keyword evidence="10" id="KW-1185">Reference proteome</keyword>